<evidence type="ECO:0000256" key="3">
    <source>
        <dbReference type="ARBA" id="ARBA00023125"/>
    </source>
</evidence>
<dbReference type="Gene3D" id="1.10.10.10">
    <property type="entry name" value="Winged helix-like DNA-binding domain superfamily/Winged helix DNA-binding domain"/>
    <property type="match status" value="1"/>
</dbReference>
<dbReference type="GO" id="GO:0005829">
    <property type="term" value="C:cytosol"/>
    <property type="evidence" value="ECO:0007669"/>
    <property type="project" value="TreeGrafter"/>
</dbReference>
<evidence type="ECO:0000259" key="5">
    <source>
        <dbReference type="PROSITE" id="PS50931"/>
    </source>
</evidence>
<feature type="domain" description="HTH lysR-type" evidence="5">
    <location>
        <begin position="15"/>
        <end position="65"/>
    </location>
</feature>
<dbReference type="PROSITE" id="PS50931">
    <property type="entry name" value="HTH_LYSR"/>
    <property type="match status" value="1"/>
</dbReference>
<dbReference type="SUPFAM" id="SSF53850">
    <property type="entry name" value="Periplasmic binding protein-like II"/>
    <property type="match status" value="1"/>
</dbReference>
<dbReference type="InterPro" id="IPR036388">
    <property type="entry name" value="WH-like_DNA-bd_sf"/>
</dbReference>
<gene>
    <name evidence="6" type="primary">cynR_3</name>
    <name evidence="6" type="ORF">NCTC10392_03905</name>
</gene>
<dbReference type="RefSeq" id="WP_038442118.1">
    <property type="nucleotide sequence ID" value="NZ_CP008896.1"/>
</dbReference>
<dbReference type="InterPro" id="IPR050950">
    <property type="entry name" value="HTH-type_LysR_regulators"/>
</dbReference>
<evidence type="ECO:0000313" key="6">
    <source>
        <dbReference type="EMBL" id="SUD32533.1"/>
    </source>
</evidence>
<evidence type="ECO:0000256" key="4">
    <source>
        <dbReference type="ARBA" id="ARBA00023163"/>
    </source>
</evidence>
<dbReference type="PRINTS" id="PR00039">
    <property type="entry name" value="HTHLYSR"/>
</dbReference>
<accession>A0A379IGK8</accession>
<dbReference type="Pfam" id="PF03466">
    <property type="entry name" value="LysR_substrate"/>
    <property type="match status" value="1"/>
</dbReference>
<organism evidence="6 7">
    <name type="scientific">Pseudomonas fluorescens</name>
    <dbReference type="NCBI Taxonomy" id="294"/>
    <lineage>
        <taxon>Bacteria</taxon>
        <taxon>Pseudomonadati</taxon>
        <taxon>Pseudomonadota</taxon>
        <taxon>Gammaproteobacteria</taxon>
        <taxon>Pseudomonadales</taxon>
        <taxon>Pseudomonadaceae</taxon>
        <taxon>Pseudomonas</taxon>
    </lineage>
</organism>
<dbReference type="KEGG" id="pfn:HZ99_07915"/>
<dbReference type="PANTHER" id="PTHR30419">
    <property type="entry name" value="HTH-TYPE TRANSCRIPTIONAL REGULATOR YBHD"/>
    <property type="match status" value="1"/>
</dbReference>
<evidence type="ECO:0000313" key="7">
    <source>
        <dbReference type="Proteomes" id="UP000255125"/>
    </source>
</evidence>
<proteinExistence type="inferred from homology"/>
<keyword evidence="2" id="KW-0805">Transcription regulation</keyword>
<dbReference type="GO" id="GO:0003677">
    <property type="term" value="F:DNA binding"/>
    <property type="evidence" value="ECO:0007669"/>
    <property type="project" value="UniProtKB-KW"/>
</dbReference>
<keyword evidence="4" id="KW-0804">Transcription</keyword>
<name>A0A379IGK8_PSEFL</name>
<keyword evidence="3" id="KW-0238">DNA-binding</keyword>
<dbReference type="EMBL" id="UGUS01000002">
    <property type="protein sequence ID" value="SUD32533.1"/>
    <property type="molecule type" value="Genomic_DNA"/>
</dbReference>
<reference evidence="6 7" key="1">
    <citation type="submission" date="2018-06" db="EMBL/GenBank/DDBJ databases">
        <authorList>
            <consortium name="Pathogen Informatics"/>
            <person name="Doyle S."/>
        </authorList>
    </citation>
    <scope>NUCLEOTIDE SEQUENCE [LARGE SCALE GENOMIC DNA]</scope>
    <source>
        <strain evidence="6 7">NCTC10392</strain>
    </source>
</reference>
<dbReference type="GO" id="GO:0003700">
    <property type="term" value="F:DNA-binding transcription factor activity"/>
    <property type="evidence" value="ECO:0007669"/>
    <property type="project" value="InterPro"/>
</dbReference>
<dbReference type="OrthoDB" id="8839922at2"/>
<dbReference type="InterPro" id="IPR036390">
    <property type="entry name" value="WH_DNA-bd_sf"/>
</dbReference>
<protein>
    <submittedName>
        <fullName evidence="6">Transcriptional regulator, LysR family</fullName>
    </submittedName>
</protein>
<dbReference type="Gene3D" id="3.40.190.290">
    <property type="match status" value="1"/>
</dbReference>
<comment type="similarity">
    <text evidence="1">Belongs to the LysR transcriptional regulatory family.</text>
</comment>
<evidence type="ECO:0000256" key="2">
    <source>
        <dbReference type="ARBA" id="ARBA00023015"/>
    </source>
</evidence>
<dbReference type="Proteomes" id="UP000255125">
    <property type="component" value="Unassembled WGS sequence"/>
</dbReference>
<evidence type="ECO:0000256" key="1">
    <source>
        <dbReference type="ARBA" id="ARBA00009437"/>
    </source>
</evidence>
<dbReference type="InterPro" id="IPR000847">
    <property type="entry name" value="LysR_HTH_N"/>
</dbReference>
<dbReference type="Pfam" id="PF00126">
    <property type="entry name" value="HTH_1"/>
    <property type="match status" value="1"/>
</dbReference>
<dbReference type="InterPro" id="IPR005119">
    <property type="entry name" value="LysR_subst-bd"/>
</dbReference>
<sequence length="316" mass="34357">MLNRTLRIHSAAICYFDMVRRCHSIREAARRLNVASSAVNRQILKLEDEVGAALFERLPGGLRLTAAGDILTRHVTLVLQDVERVRGELEGLNQVQTGHVEIATVEGATVELLPAVLKRMRQRYPAVTIGVTVQGSQSIPAAVINGQADLGLAFALPRSAETTQLCVGHFRLGALVAPGHPLAPHASVSYTLCAEHGVIQANSELSIHHLIAPLHKRSAAVHKPLLQSNSMELARQLARQQLGVAFQTRIGIEADLARGELLHIPLNDQGGMFSDLGLYARKGRDLPTAVESMAHLISEEIALREREELPCTPRTS</sequence>
<dbReference type="AlphaFoldDB" id="A0A379IGK8"/>
<dbReference type="PANTHER" id="PTHR30419:SF2">
    <property type="entry name" value="LYSR FAMILY TRANSCRIPTIONAL REGULATOR"/>
    <property type="match status" value="1"/>
</dbReference>
<dbReference type="SUPFAM" id="SSF46785">
    <property type="entry name" value="Winged helix' DNA-binding domain"/>
    <property type="match status" value="1"/>
</dbReference>